<dbReference type="InterPro" id="IPR029044">
    <property type="entry name" value="Nucleotide-diphossugar_trans"/>
</dbReference>
<keyword evidence="4" id="KW-1185">Reference proteome</keyword>
<dbReference type="InterPro" id="IPR027791">
    <property type="entry name" value="Galactosyl_T_C"/>
</dbReference>
<evidence type="ECO:0000313" key="4">
    <source>
        <dbReference type="Proteomes" id="UP000190037"/>
    </source>
</evidence>
<dbReference type="Proteomes" id="UP000190037">
    <property type="component" value="Unassembled WGS sequence"/>
</dbReference>
<protein>
    <recommendedName>
        <fullName evidence="2">Galactosyltransferase C-terminal domain-containing protein</fullName>
    </recommendedName>
</protein>
<name>A0A1T3P5I7_9ACTN</name>
<dbReference type="AlphaFoldDB" id="A0A1T3P5I7"/>
<dbReference type="STRING" id="159449.B4N89_27770"/>
<dbReference type="RefSeq" id="WP_078978515.1">
    <property type="nucleotide sequence ID" value="NZ_MWQN01000001.1"/>
</dbReference>
<comment type="caution">
    <text evidence="3">The sequence shown here is derived from an EMBL/GenBank/DDBJ whole genome shotgun (WGS) entry which is preliminary data.</text>
</comment>
<feature type="domain" description="Galactosyltransferase C-terminal" evidence="2">
    <location>
        <begin position="119"/>
        <end position="163"/>
    </location>
</feature>
<sequence length="224" mass="23878">MSVAVVLPWRAGDPARTRNHGHVRAYLRDHLPRALHLDADSPHAAFSRAAARNHGIRHAADLGADIVVLCDADTLPDPDALHAAVEGAADGRLHLPHTWYRGLDAQGTADYLNGAPLAACGTELTMTGSTGGVLVIRPDAWTLAGGMDERFTGWGCEDTAFLAAADTLLGHSVRHPAQLVHLWHPKDDAPGPGRDANYALLARYRAAEGDVPTMRALVTERAHA</sequence>
<dbReference type="CDD" id="cd00761">
    <property type="entry name" value="Glyco_tranf_GTA_type"/>
    <property type="match status" value="1"/>
</dbReference>
<evidence type="ECO:0000313" key="3">
    <source>
        <dbReference type="EMBL" id="OPC84221.1"/>
    </source>
</evidence>
<dbReference type="OrthoDB" id="4120491at2"/>
<dbReference type="Gene3D" id="3.90.550.10">
    <property type="entry name" value="Spore Coat Polysaccharide Biosynthesis Protein SpsA, Chain A"/>
    <property type="match status" value="1"/>
</dbReference>
<proteinExistence type="predicted"/>
<organism evidence="3 4">
    <name type="scientific">Embleya scabrispora</name>
    <dbReference type="NCBI Taxonomy" id="159449"/>
    <lineage>
        <taxon>Bacteria</taxon>
        <taxon>Bacillati</taxon>
        <taxon>Actinomycetota</taxon>
        <taxon>Actinomycetes</taxon>
        <taxon>Kitasatosporales</taxon>
        <taxon>Streptomycetaceae</taxon>
        <taxon>Embleya</taxon>
    </lineage>
</organism>
<keyword evidence="1" id="KW-0808">Transferase</keyword>
<evidence type="ECO:0000256" key="1">
    <source>
        <dbReference type="ARBA" id="ARBA00022679"/>
    </source>
</evidence>
<accession>A0A1T3P5I7</accession>
<reference evidence="3 4" key="1">
    <citation type="submission" date="2017-03" db="EMBL/GenBank/DDBJ databases">
        <title>Draft genome sequence of Streptomyces scabrisporus NF3, endophyte isolated from Amphipterygium adstringens.</title>
        <authorList>
            <person name="Vazquez M."/>
            <person name="Ceapa C.D."/>
            <person name="Rodriguez Luna D."/>
            <person name="Sanchez Esquivel S."/>
        </authorList>
    </citation>
    <scope>NUCLEOTIDE SEQUENCE [LARGE SCALE GENOMIC DNA]</scope>
    <source>
        <strain evidence="3 4">NF3</strain>
    </source>
</reference>
<dbReference type="GO" id="GO:0016740">
    <property type="term" value="F:transferase activity"/>
    <property type="evidence" value="ECO:0007669"/>
    <property type="project" value="UniProtKB-KW"/>
</dbReference>
<dbReference type="SUPFAM" id="SSF53448">
    <property type="entry name" value="Nucleotide-diphospho-sugar transferases"/>
    <property type="match status" value="1"/>
</dbReference>
<gene>
    <name evidence="3" type="ORF">B4N89_27770</name>
</gene>
<dbReference type="EMBL" id="MWQN01000001">
    <property type="protein sequence ID" value="OPC84221.1"/>
    <property type="molecule type" value="Genomic_DNA"/>
</dbReference>
<dbReference type="Pfam" id="PF02709">
    <property type="entry name" value="Glyco_transf_7C"/>
    <property type="match status" value="1"/>
</dbReference>
<evidence type="ECO:0000259" key="2">
    <source>
        <dbReference type="Pfam" id="PF02709"/>
    </source>
</evidence>